<dbReference type="EMBL" id="KB599767">
    <property type="protein sequence ID" value="EMP24607.1"/>
    <property type="molecule type" value="Genomic_DNA"/>
</dbReference>
<evidence type="ECO:0000313" key="2">
    <source>
        <dbReference type="Proteomes" id="UP000031443"/>
    </source>
</evidence>
<name>M7B8M5_CHEMY</name>
<dbReference type="Gene3D" id="1.10.287.3160">
    <property type="match status" value="1"/>
</dbReference>
<evidence type="ECO:0000313" key="1">
    <source>
        <dbReference type="EMBL" id="EMP24607.1"/>
    </source>
</evidence>
<proteinExistence type="predicted"/>
<dbReference type="Proteomes" id="UP000031443">
    <property type="component" value="Unassembled WGS sequence"/>
</dbReference>
<dbReference type="AlphaFoldDB" id="M7B8M5"/>
<keyword evidence="2" id="KW-1185">Reference proteome</keyword>
<reference evidence="2" key="1">
    <citation type="journal article" date="2013" name="Nat. Genet.">
        <title>The draft genomes of soft-shell turtle and green sea turtle yield insights into the development and evolution of the turtle-specific body plan.</title>
        <authorList>
            <person name="Wang Z."/>
            <person name="Pascual-Anaya J."/>
            <person name="Zadissa A."/>
            <person name="Li W."/>
            <person name="Niimura Y."/>
            <person name="Huang Z."/>
            <person name="Li C."/>
            <person name="White S."/>
            <person name="Xiong Z."/>
            <person name="Fang D."/>
            <person name="Wang B."/>
            <person name="Ming Y."/>
            <person name="Chen Y."/>
            <person name="Zheng Y."/>
            <person name="Kuraku S."/>
            <person name="Pignatelli M."/>
            <person name="Herrero J."/>
            <person name="Beal K."/>
            <person name="Nozawa M."/>
            <person name="Li Q."/>
            <person name="Wang J."/>
            <person name="Zhang H."/>
            <person name="Yu L."/>
            <person name="Shigenobu S."/>
            <person name="Wang J."/>
            <person name="Liu J."/>
            <person name="Flicek P."/>
            <person name="Searle S."/>
            <person name="Wang J."/>
            <person name="Kuratani S."/>
            <person name="Yin Y."/>
            <person name="Aken B."/>
            <person name="Zhang G."/>
            <person name="Irie N."/>
        </authorList>
    </citation>
    <scope>NUCLEOTIDE SEQUENCE [LARGE SCALE GENOMIC DNA]</scope>
</reference>
<gene>
    <name evidence="1" type="ORF">UY3_18302</name>
</gene>
<protein>
    <submittedName>
        <fullName evidence="1">Uncharacterized protein</fullName>
    </submittedName>
</protein>
<sequence length="279" mass="31258">MDLHTHQELLRRVACNMNLQVEEVVEVEDPVVDILSAEAPSRVALPVIRTIQADAKTIWQSPVSIPPMAKGVERKYFVTSKEYKYLYMHPQPCSLVVALVNEKEQHSQQALAPKSKDTRRLDLFGGKVYSAGGLQLRVANEQALLSQYDYNSWHSMEKFKELVPQESREEFGAVVEEGKKVARTSLQASLDTADSAARTLASGIAMRLISRLQVSGLPPELQQTLQDLPFDGQGLFSEKTDSRLQSSYTNKIKTSRILLKGKRQNATFIVNTERIIVSS</sequence>
<organism evidence="1 2">
    <name type="scientific">Chelonia mydas</name>
    <name type="common">Green sea-turtle</name>
    <name type="synonym">Chelonia agassizi</name>
    <dbReference type="NCBI Taxonomy" id="8469"/>
    <lineage>
        <taxon>Eukaryota</taxon>
        <taxon>Metazoa</taxon>
        <taxon>Chordata</taxon>
        <taxon>Craniata</taxon>
        <taxon>Vertebrata</taxon>
        <taxon>Euteleostomi</taxon>
        <taxon>Archelosauria</taxon>
        <taxon>Testudinata</taxon>
        <taxon>Testudines</taxon>
        <taxon>Cryptodira</taxon>
        <taxon>Durocryptodira</taxon>
        <taxon>Americhelydia</taxon>
        <taxon>Chelonioidea</taxon>
        <taxon>Cheloniidae</taxon>
        <taxon>Chelonia</taxon>
    </lineage>
</organism>
<accession>M7B8M5</accession>